<reference evidence="1 2" key="1">
    <citation type="journal article" date="2018" name="Nat. Genet.">
        <title>The Rosa genome provides new insights in the design of modern roses.</title>
        <authorList>
            <person name="Bendahmane M."/>
        </authorList>
    </citation>
    <scope>NUCLEOTIDE SEQUENCE [LARGE SCALE GENOMIC DNA]</scope>
    <source>
        <strain evidence="2">cv. Old Blush</strain>
    </source>
</reference>
<evidence type="ECO:0000313" key="1">
    <source>
        <dbReference type="EMBL" id="PRQ22340.1"/>
    </source>
</evidence>
<proteinExistence type="predicted"/>
<protein>
    <submittedName>
        <fullName evidence="1">Uncharacterized protein</fullName>
    </submittedName>
</protein>
<organism evidence="1 2">
    <name type="scientific">Rosa chinensis</name>
    <name type="common">China rose</name>
    <dbReference type="NCBI Taxonomy" id="74649"/>
    <lineage>
        <taxon>Eukaryota</taxon>
        <taxon>Viridiplantae</taxon>
        <taxon>Streptophyta</taxon>
        <taxon>Embryophyta</taxon>
        <taxon>Tracheophyta</taxon>
        <taxon>Spermatophyta</taxon>
        <taxon>Magnoliopsida</taxon>
        <taxon>eudicotyledons</taxon>
        <taxon>Gunneridae</taxon>
        <taxon>Pentapetalae</taxon>
        <taxon>rosids</taxon>
        <taxon>fabids</taxon>
        <taxon>Rosales</taxon>
        <taxon>Rosaceae</taxon>
        <taxon>Rosoideae</taxon>
        <taxon>Rosoideae incertae sedis</taxon>
        <taxon>Rosa</taxon>
    </lineage>
</organism>
<dbReference type="Proteomes" id="UP000238479">
    <property type="component" value="Chromosome 6"/>
</dbReference>
<dbReference type="AlphaFoldDB" id="A0A2P6PKA0"/>
<sequence length="122" mass="14604">MVSQPKSINDHNCSSISQRFKHRFQLLYTRICSSSIFSSNRYVLHFQSDLVVFSFSFVKIFASSKLRSTIFSTQFQYWKLDFHYQVQKLRFVQDCSGLIYYKFVEIQYCFTSLKLRFVIISV</sequence>
<name>A0A2P6PKA0_ROSCH</name>
<dbReference type="Gramene" id="PRQ22340">
    <property type="protein sequence ID" value="PRQ22340"/>
    <property type="gene ID" value="RchiOBHm_Chr6g0249191"/>
</dbReference>
<evidence type="ECO:0000313" key="2">
    <source>
        <dbReference type="Proteomes" id="UP000238479"/>
    </source>
</evidence>
<accession>A0A2P6PKA0</accession>
<gene>
    <name evidence="1" type="ORF">RchiOBHm_Chr6g0249191</name>
</gene>
<dbReference type="EMBL" id="PDCK01000044">
    <property type="protein sequence ID" value="PRQ22340.1"/>
    <property type="molecule type" value="Genomic_DNA"/>
</dbReference>
<comment type="caution">
    <text evidence="1">The sequence shown here is derived from an EMBL/GenBank/DDBJ whole genome shotgun (WGS) entry which is preliminary data.</text>
</comment>
<keyword evidence="2" id="KW-1185">Reference proteome</keyword>